<feature type="transmembrane region" description="Helical" evidence="1">
    <location>
        <begin position="485"/>
        <end position="504"/>
    </location>
</feature>
<dbReference type="Proteomes" id="UP000001169">
    <property type="component" value="Chromosome I"/>
</dbReference>
<feature type="domain" description="TRAP C4-dicarboxylate transport system permease DctM subunit" evidence="2">
    <location>
        <begin position="125"/>
        <end position="596"/>
    </location>
</feature>
<dbReference type="PANTHER" id="PTHR43849">
    <property type="entry name" value="BLL3936 PROTEIN"/>
    <property type="match status" value="1"/>
</dbReference>
<feature type="transmembrane region" description="Helical" evidence="1">
    <location>
        <begin position="636"/>
        <end position="669"/>
    </location>
</feature>
<keyword evidence="1" id="KW-0812">Transmembrane</keyword>
<sequence length="689" mass="73028">MPAMTGENPPGGWVGPDRVRMGKYGFLIALGIASTAYHLWFTQLFPFEQDQHKIAHLGFMLVGAAVLAFEPEPKTRRERFGNYATLLEAALSAVVAGYLFIAFNRIVYEQLGIYTDLDLFMGLLLILLLLDVCRRVYGPMLSLVGVVGLAYALYGPYFPGILNHNGVQAERLVQGLTVEFGSGVFGVIVEVSGTFIIIFMILAGLLEAYGALEYFVQVGTLIGKQVRSGLAQMTTVASMGMGSVNGSAAANAATTGAFTIPLLKRHGLDRDTAAAYEAVASSGGQIMPPIMGAAAFIMAEITGTSYLRIIVVGFLPALLFYGTVAIGVHMTTIKEGLTSEIDEDELTDVETVDKDRKNALNAIFGRTTTAVSFGQISVRNLIVEGLALWVPLAVLLYALVILLYDPLYAGFLSIMSAFPAAFVQGIFFRDGYGIRDFLVDTLDGLGRGMENAAPIAVSLGVMNIFVGVLNLTGFTQVFASSLVELSGGVLALLLMFAMVAALLFGLGMPTVAAYITAVLLIAPALTEAGIDLLAAHFFVFYFAILSALTPPVAIACLVTARVAGGNFWRTAGKSLVLGAPLFVLPYIFVVNDSLLFWSVPATPITFVVVGTGLVATVTAIVNYFSGQLRLPSRAGLLVAAGAAVFAPLAPMTVAVQTLATLTIVALLYIEVKYDSGSETGQPEQAAVDD</sequence>
<feature type="transmembrane region" description="Helical" evidence="1">
    <location>
        <begin position="113"/>
        <end position="133"/>
    </location>
</feature>
<keyword evidence="1" id="KW-1133">Transmembrane helix</keyword>
<name>Q5V4Z9_HALMA</name>
<proteinExistence type="predicted"/>
<dbReference type="PANTHER" id="PTHR43849:SF2">
    <property type="entry name" value="BLL3936 PROTEIN"/>
    <property type="match status" value="1"/>
</dbReference>
<dbReference type="EMBL" id="AY596297">
    <property type="protein sequence ID" value="AAV45403.1"/>
    <property type="molecule type" value="Genomic_DNA"/>
</dbReference>
<protein>
    <submittedName>
        <fullName evidence="3">C4-dicarboxylate anaerobic carrier</fullName>
    </submittedName>
</protein>
<accession>Q5V4Z9</accession>
<feature type="transmembrane region" description="Helical" evidence="1">
    <location>
        <begin position="455"/>
        <end position="479"/>
    </location>
</feature>
<dbReference type="PATRIC" id="fig|272569.17.peg.1143"/>
<feature type="transmembrane region" description="Helical" evidence="1">
    <location>
        <begin position="24"/>
        <end position="41"/>
    </location>
</feature>
<feature type="transmembrane region" description="Helical" evidence="1">
    <location>
        <begin position="305"/>
        <end position="328"/>
    </location>
</feature>
<reference evidence="3 4" key="1">
    <citation type="journal article" date="2004" name="Genome Res.">
        <title>Genome sequence of Haloarcula marismortui: a halophilic archaeon from the Dead Sea.</title>
        <authorList>
            <person name="Baliga N.S."/>
            <person name="Bonneau R."/>
            <person name="Facciotti M.T."/>
            <person name="Pan M."/>
            <person name="Glusman G."/>
            <person name="Deutsch E.W."/>
            <person name="Shannon P."/>
            <person name="Chiu Y."/>
            <person name="Weng R.S."/>
            <person name="Gan R.R."/>
            <person name="Hung P."/>
            <person name="Date S.V."/>
            <person name="Marcotte E."/>
            <person name="Hood L."/>
            <person name="Ng W.V."/>
        </authorList>
    </citation>
    <scope>NUCLEOTIDE SEQUENCE [LARGE SCALE GENOMIC DNA]</scope>
    <source>
        <strain evidence="4">ATCC 43049 / DSM 3752 / JCM 8966 / VKM B-1809</strain>
    </source>
</reference>
<dbReference type="HOGENOM" id="CLU_007041_3_1_2"/>
<evidence type="ECO:0000313" key="3">
    <source>
        <dbReference type="EMBL" id="AAV45403.1"/>
    </source>
</evidence>
<dbReference type="PaxDb" id="272569-rrnAC0357"/>
<organism evidence="3 4">
    <name type="scientific">Haloarcula marismortui (strain ATCC 43049 / DSM 3752 / JCM 8966 / VKM B-1809)</name>
    <name type="common">Halobacterium marismortui</name>
    <dbReference type="NCBI Taxonomy" id="272569"/>
    <lineage>
        <taxon>Archaea</taxon>
        <taxon>Methanobacteriati</taxon>
        <taxon>Methanobacteriota</taxon>
        <taxon>Stenosarchaea group</taxon>
        <taxon>Halobacteria</taxon>
        <taxon>Halobacteriales</taxon>
        <taxon>Haloarculaceae</taxon>
        <taxon>Haloarcula</taxon>
    </lineage>
</organism>
<dbReference type="KEGG" id="hma:rrnAC0357"/>
<feature type="transmembrane region" description="Helical" evidence="1">
    <location>
        <begin position="53"/>
        <end position="69"/>
    </location>
</feature>
<dbReference type="EnsemblBacteria" id="AAV45403">
    <property type="protein sequence ID" value="AAV45403"/>
    <property type="gene ID" value="rrnAC0357"/>
</dbReference>
<evidence type="ECO:0000259" key="2">
    <source>
        <dbReference type="Pfam" id="PF06808"/>
    </source>
</evidence>
<dbReference type="Pfam" id="PF06808">
    <property type="entry name" value="DctM"/>
    <property type="match status" value="1"/>
</dbReference>
<keyword evidence="1" id="KW-0472">Membrane</keyword>
<feature type="transmembrane region" description="Helical" evidence="1">
    <location>
        <begin position="575"/>
        <end position="597"/>
    </location>
</feature>
<dbReference type="NCBIfam" id="TIGR02123">
    <property type="entry name" value="TRAP_fused"/>
    <property type="match status" value="1"/>
</dbReference>
<feature type="transmembrane region" description="Helical" evidence="1">
    <location>
        <begin position="540"/>
        <end position="563"/>
    </location>
</feature>
<dbReference type="InterPro" id="IPR010656">
    <property type="entry name" value="DctM"/>
</dbReference>
<evidence type="ECO:0000256" key="1">
    <source>
        <dbReference type="SAM" id="Phobius"/>
    </source>
</evidence>
<feature type="transmembrane region" description="Helical" evidence="1">
    <location>
        <begin position="386"/>
        <end position="404"/>
    </location>
</feature>
<feature type="transmembrane region" description="Helical" evidence="1">
    <location>
        <begin position="603"/>
        <end position="624"/>
    </location>
</feature>
<dbReference type="InterPro" id="IPR011853">
    <property type="entry name" value="TRAP_DctM-Dct_fused"/>
</dbReference>
<feature type="transmembrane region" description="Helical" evidence="1">
    <location>
        <begin position="81"/>
        <end position="101"/>
    </location>
</feature>
<evidence type="ECO:0000313" key="4">
    <source>
        <dbReference type="Proteomes" id="UP000001169"/>
    </source>
</evidence>
<dbReference type="STRING" id="272569.rrnAC0357"/>
<feature type="transmembrane region" description="Helical" evidence="1">
    <location>
        <begin position="182"/>
        <end position="206"/>
    </location>
</feature>
<dbReference type="eggNOG" id="arCOG01906">
    <property type="taxonomic scope" value="Archaea"/>
</dbReference>
<gene>
    <name evidence="3" type="primary">dcuC</name>
    <name evidence="3" type="ordered locus">rrnAC0357</name>
</gene>
<keyword evidence="4" id="KW-1185">Reference proteome</keyword>
<dbReference type="AlphaFoldDB" id="Q5V4Z9"/>
<feature type="transmembrane region" description="Helical" evidence="1">
    <location>
        <begin position="140"/>
        <end position="162"/>
    </location>
</feature>
<feature type="transmembrane region" description="Helical" evidence="1">
    <location>
        <begin position="410"/>
        <end position="428"/>
    </location>
</feature>